<organism evidence="8 9">
    <name type="scientific">Chitinimonas arctica</name>
    <dbReference type="NCBI Taxonomy" id="2594795"/>
    <lineage>
        <taxon>Bacteria</taxon>
        <taxon>Pseudomonadati</taxon>
        <taxon>Pseudomonadota</taxon>
        <taxon>Betaproteobacteria</taxon>
        <taxon>Neisseriales</taxon>
        <taxon>Chitinibacteraceae</taxon>
        <taxon>Chitinimonas</taxon>
    </lineage>
</organism>
<proteinExistence type="inferred from homology"/>
<dbReference type="CDD" id="cd00609">
    <property type="entry name" value="AAT_like"/>
    <property type="match status" value="1"/>
</dbReference>
<dbReference type="OrthoDB" id="199743at2"/>
<keyword evidence="3" id="KW-0663">Pyridoxal phosphate</keyword>
<evidence type="ECO:0000313" key="8">
    <source>
        <dbReference type="EMBL" id="QDQ25829.1"/>
    </source>
</evidence>
<dbReference type="InterPro" id="IPR000524">
    <property type="entry name" value="Tscrpt_reg_HTH_GntR"/>
</dbReference>
<dbReference type="SMART" id="SM00345">
    <property type="entry name" value="HTH_GNTR"/>
    <property type="match status" value="1"/>
</dbReference>
<dbReference type="Gene3D" id="1.10.10.10">
    <property type="entry name" value="Winged helix-like DNA-binding domain superfamily/Winged helix DNA-binding domain"/>
    <property type="match status" value="1"/>
</dbReference>
<dbReference type="SUPFAM" id="SSF46785">
    <property type="entry name" value="Winged helix' DNA-binding domain"/>
    <property type="match status" value="1"/>
</dbReference>
<dbReference type="GO" id="GO:0003677">
    <property type="term" value="F:DNA binding"/>
    <property type="evidence" value="ECO:0007669"/>
    <property type="project" value="UniProtKB-KW"/>
</dbReference>
<dbReference type="SUPFAM" id="SSF53383">
    <property type="entry name" value="PLP-dependent transferases"/>
    <property type="match status" value="1"/>
</dbReference>
<dbReference type="InterPro" id="IPR015424">
    <property type="entry name" value="PyrdxlP-dep_Trfase"/>
</dbReference>
<evidence type="ECO:0000256" key="2">
    <source>
        <dbReference type="ARBA" id="ARBA00021531"/>
    </source>
</evidence>
<dbReference type="GO" id="GO:0003700">
    <property type="term" value="F:DNA-binding transcription factor activity"/>
    <property type="evidence" value="ECO:0007669"/>
    <property type="project" value="InterPro"/>
</dbReference>
<dbReference type="InterPro" id="IPR004839">
    <property type="entry name" value="Aminotransferase_I/II_large"/>
</dbReference>
<dbReference type="Proteomes" id="UP000317550">
    <property type="component" value="Chromosome"/>
</dbReference>
<dbReference type="GO" id="GO:0030170">
    <property type="term" value="F:pyridoxal phosphate binding"/>
    <property type="evidence" value="ECO:0007669"/>
    <property type="project" value="InterPro"/>
</dbReference>
<evidence type="ECO:0000256" key="6">
    <source>
        <dbReference type="ARBA" id="ARBA00023163"/>
    </source>
</evidence>
<dbReference type="InterPro" id="IPR036390">
    <property type="entry name" value="WH_DNA-bd_sf"/>
</dbReference>
<keyword evidence="8" id="KW-0032">Aminotransferase</keyword>
<gene>
    <name evidence="8" type="ORF">FNU76_05380</name>
</gene>
<accession>A0A516SCE7</accession>
<name>A0A516SCE7_9NEIS</name>
<evidence type="ECO:0000256" key="3">
    <source>
        <dbReference type="ARBA" id="ARBA00022898"/>
    </source>
</evidence>
<evidence type="ECO:0000259" key="7">
    <source>
        <dbReference type="PROSITE" id="PS50949"/>
    </source>
</evidence>
<dbReference type="PANTHER" id="PTHR46577:SF2">
    <property type="entry name" value="TRANSCRIPTIONAL REGULATORY PROTEIN"/>
    <property type="match status" value="1"/>
</dbReference>
<keyword evidence="6" id="KW-0804">Transcription</keyword>
<dbReference type="InterPro" id="IPR015422">
    <property type="entry name" value="PyrdxlP-dep_Trfase_small"/>
</dbReference>
<dbReference type="AlphaFoldDB" id="A0A516SCE7"/>
<sequence>MVHFNTNCFFAMVRSRRKITARLPCRSKPMKSDRRSTLYAALADEIAGMISAGTLRSGDKLPSLRELRDRRGVSLSTVTEAFRMLEDRGLIEARPQSGFFVRQKLSEPPPRSRPSTTPAAVTVNRRLWDYLQLTRGRQQGFCYAVMAPQCFPNVQLQKLMNEALRDSPTLLSKYGGTRGLEVLRRQIARHAMEWGGRFNADDVQITAGGIEALNLALRAVTQPGDVVAVESPTYFGLLQLFESMGLKALEIPTDPEQGVSLTALDLAVRDGAVAACVLMPNFSNPTGSLMSDEAKQRLVKLLDEHSVPLIEDDIYGEFYQGRERPRPAKAFDETGNVLYVASYTKLVAPGMRVGHIIPGRYRSQVEILKYINTFSTPAVMQLTLARFLESGGHDHHMRRMRRLCTDQMARLNDGLARYFPEGTRWTRPKGGYMCWVKLPAGVDSTRLLETSVEEGISFAPGPLFSARNAYRNYLRLCVGEPWCEATEAKLKRLGELARQQLDNGAKAPFADTGNLFELG</sequence>
<dbReference type="GO" id="GO:0008483">
    <property type="term" value="F:transaminase activity"/>
    <property type="evidence" value="ECO:0007669"/>
    <property type="project" value="UniProtKB-KW"/>
</dbReference>
<dbReference type="InterPro" id="IPR036388">
    <property type="entry name" value="WH-like_DNA-bd_sf"/>
</dbReference>
<reference evidence="9" key="1">
    <citation type="submission" date="2019-07" db="EMBL/GenBank/DDBJ databases">
        <title>Chitinimonas sp. nov., isolated from Ny-Alesund, arctica soil.</title>
        <authorList>
            <person name="Xu Q."/>
            <person name="Peng F."/>
        </authorList>
    </citation>
    <scope>NUCLEOTIDE SEQUENCE [LARGE SCALE GENOMIC DNA]</scope>
    <source>
        <strain evidence="9">R3-44</strain>
    </source>
</reference>
<dbReference type="InterPro" id="IPR051446">
    <property type="entry name" value="HTH_trans_reg/aminotransferase"/>
</dbReference>
<dbReference type="EMBL" id="CP041730">
    <property type="protein sequence ID" value="QDQ25829.1"/>
    <property type="molecule type" value="Genomic_DNA"/>
</dbReference>
<protein>
    <recommendedName>
        <fullName evidence="2">Putative 8-amino-7-oxononanoate synthase</fullName>
    </recommendedName>
</protein>
<dbReference type="CDD" id="cd07377">
    <property type="entry name" value="WHTH_GntR"/>
    <property type="match status" value="1"/>
</dbReference>
<evidence type="ECO:0000256" key="1">
    <source>
        <dbReference type="ARBA" id="ARBA00005384"/>
    </source>
</evidence>
<dbReference type="InterPro" id="IPR015421">
    <property type="entry name" value="PyrdxlP-dep_Trfase_major"/>
</dbReference>
<keyword evidence="8" id="KW-0808">Transferase</keyword>
<keyword evidence="5" id="KW-0238">DNA-binding</keyword>
<evidence type="ECO:0000313" key="9">
    <source>
        <dbReference type="Proteomes" id="UP000317550"/>
    </source>
</evidence>
<dbReference type="KEGG" id="cari:FNU76_05380"/>
<evidence type="ECO:0000256" key="5">
    <source>
        <dbReference type="ARBA" id="ARBA00023125"/>
    </source>
</evidence>
<dbReference type="Pfam" id="PF00155">
    <property type="entry name" value="Aminotran_1_2"/>
    <property type="match status" value="1"/>
</dbReference>
<feature type="domain" description="HTH gntR-type" evidence="7">
    <location>
        <begin position="36"/>
        <end position="104"/>
    </location>
</feature>
<dbReference type="PANTHER" id="PTHR46577">
    <property type="entry name" value="HTH-TYPE TRANSCRIPTIONAL REGULATORY PROTEIN GABR"/>
    <property type="match status" value="1"/>
</dbReference>
<keyword evidence="9" id="KW-1185">Reference proteome</keyword>
<dbReference type="Pfam" id="PF00392">
    <property type="entry name" value="GntR"/>
    <property type="match status" value="1"/>
</dbReference>
<comment type="similarity">
    <text evidence="1">In the C-terminal section; belongs to the class-I pyridoxal-phosphate-dependent aminotransferase family.</text>
</comment>
<dbReference type="PROSITE" id="PS50949">
    <property type="entry name" value="HTH_GNTR"/>
    <property type="match status" value="1"/>
</dbReference>
<dbReference type="Gene3D" id="3.40.640.10">
    <property type="entry name" value="Type I PLP-dependent aspartate aminotransferase-like (Major domain)"/>
    <property type="match status" value="1"/>
</dbReference>
<keyword evidence="4" id="KW-0805">Transcription regulation</keyword>
<evidence type="ECO:0000256" key="4">
    <source>
        <dbReference type="ARBA" id="ARBA00023015"/>
    </source>
</evidence>
<dbReference type="Gene3D" id="3.90.1150.10">
    <property type="entry name" value="Aspartate Aminotransferase, domain 1"/>
    <property type="match status" value="1"/>
</dbReference>